<keyword evidence="4" id="KW-1133">Transmembrane helix</keyword>
<accession>A0A5C5WIM3</accession>
<feature type="domain" description="RanBP2-type" evidence="5">
    <location>
        <begin position="78"/>
        <end position="107"/>
    </location>
</feature>
<keyword evidence="1" id="KW-0479">Metal-binding</keyword>
<dbReference type="PROSITE" id="PS01358">
    <property type="entry name" value="ZF_RANBP2_1"/>
    <property type="match status" value="1"/>
</dbReference>
<dbReference type="InterPro" id="IPR001876">
    <property type="entry name" value="Znf_RanBP2"/>
</dbReference>
<dbReference type="GO" id="GO:0008270">
    <property type="term" value="F:zinc ion binding"/>
    <property type="evidence" value="ECO:0007669"/>
    <property type="project" value="UniProtKB-KW"/>
</dbReference>
<gene>
    <name evidence="6" type="ORF">Pla22_48700</name>
</gene>
<sequence length="187" mass="20351">MHATNVTLRYFGDVIEAELIRSRLAVENINATLHNVTHAADIGIGESAIRQGARLEVAVEDYDRAVAILKRDQETLELAGDWTCGECGEPNEPAFELCWNCQAPRSDGSGDLVPDANPLQPPTYAQESEAKLIQTEPQSNPYLPVLIPADHDTSVDGVTVPRRVPKMWVVASFVLLVVIALLLIIAG</sequence>
<organism evidence="6 7">
    <name type="scientific">Rubripirellula amarantea</name>
    <dbReference type="NCBI Taxonomy" id="2527999"/>
    <lineage>
        <taxon>Bacteria</taxon>
        <taxon>Pseudomonadati</taxon>
        <taxon>Planctomycetota</taxon>
        <taxon>Planctomycetia</taxon>
        <taxon>Pirellulales</taxon>
        <taxon>Pirellulaceae</taxon>
        <taxon>Rubripirellula</taxon>
    </lineage>
</organism>
<dbReference type="Gene3D" id="2.30.30.380">
    <property type="entry name" value="Zn-finger domain of Sec23/24"/>
    <property type="match status" value="1"/>
</dbReference>
<dbReference type="EMBL" id="SJPI01000003">
    <property type="protein sequence ID" value="TWT49672.1"/>
    <property type="molecule type" value="Genomic_DNA"/>
</dbReference>
<dbReference type="AlphaFoldDB" id="A0A5C5WIM3"/>
<protein>
    <recommendedName>
        <fullName evidence="5">RanBP2-type domain-containing protein</fullName>
    </recommendedName>
</protein>
<dbReference type="Proteomes" id="UP000316598">
    <property type="component" value="Unassembled WGS sequence"/>
</dbReference>
<keyword evidence="4" id="KW-0472">Membrane</keyword>
<keyword evidence="7" id="KW-1185">Reference proteome</keyword>
<keyword evidence="4" id="KW-0812">Transmembrane</keyword>
<proteinExistence type="predicted"/>
<evidence type="ECO:0000259" key="5">
    <source>
        <dbReference type="PROSITE" id="PS50199"/>
    </source>
</evidence>
<evidence type="ECO:0000256" key="3">
    <source>
        <dbReference type="ARBA" id="ARBA00022833"/>
    </source>
</evidence>
<dbReference type="SUPFAM" id="SSF90209">
    <property type="entry name" value="Ran binding protein zinc finger-like"/>
    <property type="match status" value="1"/>
</dbReference>
<evidence type="ECO:0000313" key="7">
    <source>
        <dbReference type="Proteomes" id="UP000316598"/>
    </source>
</evidence>
<comment type="caution">
    <text evidence="6">The sequence shown here is derived from an EMBL/GenBank/DDBJ whole genome shotgun (WGS) entry which is preliminary data.</text>
</comment>
<keyword evidence="3" id="KW-0862">Zinc</keyword>
<evidence type="ECO:0000313" key="6">
    <source>
        <dbReference type="EMBL" id="TWT49672.1"/>
    </source>
</evidence>
<reference evidence="6 7" key="1">
    <citation type="submission" date="2019-02" db="EMBL/GenBank/DDBJ databases">
        <title>Deep-cultivation of Planctomycetes and their phenomic and genomic characterization uncovers novel biology.</title>
        <authorList>
            <person name="Wiegand S."/>
            <person name="Jogler M."/>
            <person name="Boedeker C."/>
            <person name="Pinto D."/>
            <person name="Vollmers J."/>
            <person name="Rivas-Marin E."/>
            <person name="Kohn T."/>
            <person name="Peeters S.H."/>
            <person name="Heuer A."/>
            <person name="Rast P."/>
            <person name="Oberbeckmann S."/>
            <person name="Bunk B."/>
            <person name="Jeske O."/>
            <person name="Meyerdierks A."/>
            <person name="Storesund J.E."/>
            <person name="Kallscheuer N."/>
            <person name="Luecker S."/>
            <person name="Lage O.M."/>
            <person name="Pohl T."/>
            <person name="Merkel B.J."/>
            <person name="Hornburger P."/>
            <person name="Mueller R.-W."/>
            <person name="Bruemmer F."/>
            <person name="Labrenz M."/>
            <person name="Spormann A.M."/>
            <person name="Op Den Camp H."/>
            <person name="Overmann J."/>
            <person name="Amann R."/>
            <person name="Jetten M.S.M."/>
            <person name="Mascher T."/>
            <person name="Medema M.H."/>
            <person name="Devos D.P."/>
            <person name="Kaster A.-K."/>
            <person name="Ovreas L."/>
            <person name="Rohde M."/>
            <person name="Galperin M.Y."/>
            <person name="Jogler C."/>
        </authorList>
    </citation>
    <scope>NUCLEOTIDE SEQUENCE [LARGE SCALE GENOMIC DNA]</scope>
    <source>
        <strain evidence="6 7">Pla22</strain>
    </source>
</reference>
<name>A0A5C5WIM3_9BACT</name>
<dbReference type="Pfam" id="PF24463">
    <property type="entry name" value="DUF7577"/>
    <property type="match status" value="1"/>
</dbReference>
<dbReference type="InterPro" id="IPR036443">
    <property type="entry name" value="Znf_RanBP2_sf"/>
</dbReference>
<dbReference type="InterPro" id="IPR055999">
    <property type="entry name" value="DUF7577"/>
</dbReference>
<dbReference type="OrthoDB" id="9814654at2"/>
<evidence type="ECO:0000256" key="1">
    <source>
        <dbReference type="ARBA" id="ARBA00022723"/>
    </source>
</evidence>
<dbReference type="PROSITE" id="PS50199">
    <property type="entry name" value="ZF_RANBP2_2"/>
    <property type="match status" value="1"/>
</dbReference>
<evidence type="ECO:0000256" key="2">
    <source>
        <dbReference type="ARBA" id="ARBA00022771"/>
    </source>
</evidence>
<evidence type="ECO:0000256" key="4">
    <source>
        <dbReference type="SAM" id="Phobius"/>
    </source>
</evidence>
<dbReference type="RefSeq" id="WP_146517200.1">
    <property type="nucleotide sequence ID" value="NZ_SJPI01000003.1"/>
</dbReference>
<feature type="transmembrane region" description="Helical" evidence="4">
    <location>
        <begin position="167"/>
        <end position="186"/>
    </location>
</feature>
<keyword evidence="2" id="KW-0863">Zinc-finger</keyword>